<dbReference type="HAMAP" id="MF_01363">
    <property type="entry name" value="Ribosomal_bL21"/>
    <property type="match status" value="1"/>
</dbReference>
<reference evidence="5 6" key="1">
    <citation type="journal article" date="2015" name="Nature">
        <title>rRNA introns, odd ribosomes, and small enigmatic genomes across a large radiation of phyla.</title>
        <authorList>
            <person name="Brown C.T."/>
            <person name="Hug L.A."/>
            <person name="Thomas B.C."/>
            <person name="Sharon I."/>
            <person name="Castelle C.J."/>
            <person name="Singh A."/>
            <person name="Wilkins M.J."/>
            <person name="Williams K.H."/>
            <person name="Banfield J.F."/>
        </authorList>
    </citation>
    <scope>NUCLEOTIDE SEQUENCE [LARGE SCALE GENOMIC DNA]</scope>
</reference>
<dbReference type="SUPFAM" id="SSF141091">
    <property type="entry name" value="L21p-like"/>
    <property type="match status" value="1"/>
</dbReference>
<organism evidence="5 6">
    <name type="scientific">Candidatus Woesebacteria bacterium GW2011_GWB1_43_14</name>
    <dbReference type="NCBI Taxonomy" id="1618578"/>
    <lineage>
        <taxon>Bacteria</taxon>
        <taxon>Candidatus Woeseibacteriota</taxon>
    </lineage>
</organism>
<proteinExistence type="inferred from homology"/>
<dbReference type="GO" id="GO:0005737">
    <property type="term" value="C:cytoplasm"/>
    <property type="evidence" value="ECO:0007669"/>
    <property type="project" value="UniProtKB-ARBA"/>
</dbReference>
<protein>
    <recommendedName>
        <fullName evidence="3">Large ribosomal subunit protein bL21</fullName>
    </recommendedName>
</protein>
<comment type="subunit">
    <text evidence="3">Part of the 50S ribosomal subunit. Contacts protein L20.</text>
</comment>
<dbReference type="GO" id="GO:0003735">
    <property type="term" value="F:structural constituent of ribosome"/>
    <property type="evidence" value="ECO:0007669"/>
    <property type="project" value="InterPro"/>
</dbReference>
<dbReference type="STRING" id="1618578.UV74_C0012G0003"/>
<dbReference type="GO" id="GO:0005840">
    <property type="term" value="C:ribosome"/>
    <property type="evidence" value="ECO:0007669"/>
    <property type="project" value="UniProtKB-KW"/>
</dbReference>
<evidence type="ECO:0000256" key="2">
    <source>
        <dbReference type="ARBA" id="ARBA00023274"/>
    </source>
</evidence>
<keyword evidence="3 4" id="KW-0699">rRNA-binding</keyword>
<dbReference type="InterPro" id="IPR028909">
    <property type="entry name" value="bL21-like"/>
</dbReference>
<dbReference type="AlphaFoldDB" id="A0A0G1GFA8"/>
<dbReference type="GO" id="GO:0006412">
    <property type="term" value="P:translation"/>
    <property type="evidence" value="ECO:0007669"/>
    <property type="project" value="UniProtKB-UniRule"/>
</dbReference>
<dbReference type="Proteomes" id="UP000034090">
    <property type="component" value="Unassembled WGS sequence"/>
</dbReference>
<name>A0A0G1GFA8_9BACT</name>
<dbReference type="GO" id="GO:0019843">
    <property type="term" value="F:rRNA binding"/>
    <property type="evidence" value="ECO:0007669"/>
    <property type="project" value="UniProtKB-UniRule"/>
</dbReference>
<dbReference type="NCBIfam" id="TIGR00061">
    <property type="entry name" value="L21"/>
    <property type="match status" value="1"/>
</dbReference>
<comment type="similarity">
    <text evidence="3 4">Belongs to the bacterial ribosomal protein bL21 family.</text>
</comment>
<comment type="caution">
    <text evidence="5">The sequence shown here is derived from an EMBL/GenBank/DDBJ whole genome shotgun (WGS) entry which is preliminary data.</text>
</comment>
<accession>A0A0G1GFA8</accession>
<keyword evidence="2 3" id="KW-0687">Ribonucleoprotein</keyword>
<evidence type="ECO:0000256" key="1">
    <source>
        <dbReference type="ARBA" id="ARBA00022980"/>
    </source>
</evidence>
<dbReference type="GO" id="GO:1990904">
    <property type="term" value="C:ribonucleoprotein complex"/>
    <property type="evidence" value="ECO:0007669"/>
    <property type="project" value="UniProtKB-KW"/>
</dbReference>
<evidence type="ECO:0000256" key="4">
    <source>
        <dbReference type="RuleBase" id="RU000562"/>
    </source>
</evidence>
<dbReference type="Pfam" id="PF00829">
    <property type="entry name" value="Ribosomal_L21p"/>
    <property type="match status" value="1"/>
</dbReference>
<dbReference type="InterPro" id="IPR036164">
    <property type="entry name" value="bL21-like_sf"/>
</dbReference>
<evidence type="ECO:0000313" key="6">
    <source>
        <dbReference type="Proteomes" id="UP000034090"/>
    </source>
</evidence>
<dbReference type="EMBL" id="LCFQ01000012">
    <property type="protein sequence ID" value="KKS97548.1"/>
    <property type="molecule type" value="Genomic_DNA"/>
</dbReference>
<gene>
    <name evidence="3" type="primary">rplU</name>
    <name evidence="5" type="ORF">UV74_C0012G0003</name>
</gene>
<keyword evidence="3 4" id="KW-0694">RNA-binding</keyword>
<sequence length="102" mass="11514">MNMAKYAVIRLGGHQYKVSEKEEFLVDKLADEAAPEILLVADGEKVSVGKPKVAGAKITLKKVEDLKGEKIDVYKYKAKSRYRKKIGFRPSYSRLLVVKIKT</sequence>
<evidence type="ECO:0000313" key="5">
    <source>
        <dbReference type="EMBL" id="KKS97548.1"/>
    </source>
</evidence>
<evidence type="ECO:0000256" key="3">
    <source>
        <dbReference type="HAMAP-Rule" id="MF_01363"/>
    </source>
</evidence>
<comment type="function">
    <text evidence="3 4">This protein binds to 23S rRNA in the presence of protein L20.</text>
</comment>
<dbReference type="InterPro" id="IPR001787">
    <property type="entry name" value="Ribosomal_bL21"/>
</dbReference>
<keyword evidence="1 3" id="KW-0689">Ribosomal protein</keyword>